<evidence type="ECO:0000313" key="20">
    <source>
        <dbReference type="Proteomes" id="UP000027135"/>
    </source>
</evidence>
<dbReference type="SUPFAM" id="SSF161084">
    <property type="entry name" value="MAPEG domain-like"/>
    <property type="match status" value="1"/>
</dbReference>
<dbReference type="STRING" id="136037.A0A067QT83"/>
<evidence type="ECO:0000313" key="19">
    <source>
        <dbReference type="EMBL" id="KDR06731.1"/>
    </source>
</evidence>
<evidence type="ECO:0000256" key="1">
    <source>
        <dbReference type="ARBA" id="ARBA00003701"/>
    </source>
</evidence>
<proteinExistence type="inferred from homology"/>
<keyword evidence="8" id="KW-1000">Mitochondrion outer membrane</keyword>
<protein>
    <recommendedName>
        <fullName evidence="15">Microsomal glutathione S-transferase 1</fullName>
        <ecNumber evidence="5">2.5.1.18</ecNumber>
    </recommendedName>
</protein>
<dbReference type="InterPro" id="IPR040162">
    <property type="entry name" value="MGST1-like"/>
</dbReference>
<comment type="subcellular location">
    <subcellularLocation>
        <location evidence="3">Endoplasmic reticulum membrane</location>
        <topology evidence="3">Multi-pass membrane protein</topology>
    </subcellularLocation>
    <subcellularLocation>
        <location evidence="2">Mitochondrion outer membrane</location>
    </subcellularLocation>
</comment>
<evidence type="ECO:0000256" key="11">
    <source>
        <dbReference type="ARBA" id="ARBA00022990"/>
    </source>
</evidence>
<evidence type="ECO:0000256" key="17">
    <source>
        <dbReference type="SAM" id="MobiDB-lite"/>
    </source>
</evidence>
<comment type="similarity">
    <text evidence="4">Belongs to the MAPEG family.</text>
</comment>
<evidence type="ECO:0000256" key="4">
    <source>
        <dbReference type="ARBA" id="ARBA00010459"/>
    </source>
</evidence>
<dbReference type="AlphaFoldDB" id="A0A067QT83"/>
<dbReference type="GO" id="GO:0005789">
    <property type="term" value="C:endoplasmic reticulum membrane"/>
    <property type="evidence" value="ECO:0007669"/>
    <property type="project" value="UniProtKB-SubCell"/>
</dbReference>
<keyword evidence="6" id="KW-0808">Transferase</keyword>
<evidence type="ECO:0000256" key="16">
    <source>
        <dbReference type="ARBA" id="ARBA00049385"/>
    </source>
</evidence>
<comment type="function">
    <text evidence="1">Conjugation of reduced glutathione to a wide number of exogenous and endogenous hydrophobic electrophiles.</text>
</comment>
<dbReference type="InterPro" id="IPR001129">
    <property type="entry name" value="Membr-assoc_MAPEG"/>
</dbReference>
<evidence type="ECO:0000256" key="13">
    <source>
        <dbReference type="ARBA" id="ARBA00023136"/>
    </source>
</evidence>
<dbReference type="Proteomes" id="UP000027135">
    <property type="component" value="Unassembled WGS sequence"/>
</dbReference>
<dbReference type="GO" id="GO:0005741">
    <property type="term" value="C:mitochondrial outer membrane"/>
    <property type="evidence" value="ECO:0007669"/>
    <property type="project" value="UniProtKB-SubCell"/>
</dbReference>
<dbReference type="InParanoid" id="A0A067QT83"/>
<evidence type="ECO:0000256" key="10">
    <source>
        <dbReference type="ARBA" id="ARBA00022989"/>
    </source>
</evidence>
<comment type="catalytic activity">
    <reaction evidence="16">
        <text>RX + glutathione = an S-substituted glutathione + a halide anion + H(+)</text>
        <dbReference type="Rhea" id="RHEA:16437"/>
        <dbReference type="ChEBI" id="CHEBI:15378"/>
        <dbReference type="ChEBI" id="CHEBI:16042"/>
        <dbReference type="ChEBI" id="CHEBI:17792"/>
        <dbReference type="ChEBI" id="CHEBI:57925"/>
        <dbReference type="ChEBI" id="CHEBI:90779"/>
        <dbReference type="EC" id="2.5.1.18"/>
    </reaction>
    <physiologicalReaction direction="left-to-right" evidence="16">
        <dbReference type="Rhea" id="RHEA:16438"/>
    </physiologicalReaction>
</comment>
<keyword evidence="10 18" id="KW-1133">Transmembrane helix</keyword>
<dbReference type="EMBL" id="KK853560">
    <property type="protein sequence ID" value="KDR06731.1"/>
    <property type="molecule type" value="Genomic_DNA"/>
</dbReference>
<dbReference type="Gene3D" id="1.20.120.550">
    <property type="entry name" value="Membrane associated eicosanoid/glutathione metabolism-like domain"/>
    <property type="match status" value="1"/>
</dbReference>
<keyword evidence="11" id="KW-0007">Acetylation</keyword>
<comment type="subunit">
    <text evidence="14">Homotrimer; The trimer binds only one molecule of glutathione.</text>
</comment>
<keyword evidence="9" id="KW-0256">Endoplasmic reticulum</keyword>
<accession>A0A067QT83</accession>
<evidence type="ECO:0000256" key="2">
    <source>
        <dbReference type="ARBA" id="ARBA00004294"/>
    </source>
</evidence>
<sequence length="71" mass="8185">MATIVELLSRNNPVFTGYVFYATILILKLLAMSVLTARQRMRKKVFANPEDSGRLKGKVKFDDPDVERVRR</sequence>
<evidence type="ECO:0000256" key="18">
    <source>
        <dbReference type="SAM" id="Phobius"/>
    </source>
</evidence>
<feature type="region of interest" description="Disordered" evidence="17">
    <location>
        <begin position="51"/>
        <end position="71"/>
    </location>
</feature>
<evidence type="ECO:0000256" key="12">
    <source>
        <dbReference type="ARBA" id="ARBA00023128"/>
    </source>
</evidence>
<feature type="transmembrane region" description="Helical" evidence="18">
    <location>
        <begin position="18"/>
        <end position="37"/>
    </location>
</feature>
<name>A0A067QT83_ZOONE</name>
<keyword evidence="13 18" id="KW-0472">Membrane</keyword>
<gene>
    <name evidence="19" type="ORF">L798_04108</name>
</gene>
<dbReference type="OMA" id="VFYATIL"/>
<evidence type="ECO:0000256" key="14">
    <source>
        <dbReference type="ARBA" id="ARBA00038540"/>
    </source>
</evidence>
<organism evidence="19 20">
    <name type="scientific">Zootermopsis nevadensis</name>
    <name type="common">Dampwood termite</name>
    <dbReference type="NCBI Taxonomy" id="136037"/>
    <lineage>
        <taxon>Eukaryota</taxon>
        <taxon>Metazoa</taxon>
        <taxon>Ecdysozoa</taxon>
        <taxon>Arthropoda</taxon>
        <taxon>Hexapoda</taxon>
        <taxon>Insecta</taxon>
        <taxon>Pterygota</taxon>
        <taxon>Neoptera</taxon>
        <taxon>Polyneoptera</taxon>
        <taxon>Dictyoptera</taxon>
        <taxon>Blattodea</taxon>
        <taxon>Blattoidea</taxon>
        <taxon>Termitoidae</taxon>
        <taxon>Termopsidae</taxon>
        <taxon>Zootermopsis</taxon>
    </lineage>
</organism>
<dbReference type="EC" id="2.5.1.18" evidence="5"/>
<evidence type="ECO:0000256" key="15">
    <source>
        <dbReference type="ARBA" id="ARBA00039397"/>
    </source>
</evidence>
<evidence type="ECO:0000256" key="9">
    <source>
        <dbReference type="ARBA" id="ARBA00022824"/>
    </source>
</evidence>
<dbReference type="PANTHER" id="PTHR10689">
    <property type="entry name" value="MICROSOMAL GLUTATHIONE S-TRANSFERASE 1"/>
    <property type="match status" value="1"/>
</dbReference>
<evidence type="ECO:0000256" key="5">
    <source>
        <dbReference type="ARBA" id="ARBA00012452"/>
    </source>
</evidence>
<evidence type="ECO:0000256" key="6">
    <source>
        <dbReference type="ARBA" id="ARBA00022679"/>
    </source>
</evidence>
<evidence type="ECO:0000256" key="7">
    <source>
        <dbReference type="ARBA" id="ARBA00022692"/>
    </source>
</evidence>
<keyword evidence="20" id="KW-1185">Reference proteome</keyword>
<keyword evidence="7 18" id="KW-0812">Transmembrane</keyword>
<evidence type="ECO:0000256" key="3">
    <source>
        <dbReference type="ARBA" id="ARBA00004477"/>
    </source>
</evidence>
<reference evidence="19 20" key="1">
    <citation type="journal article" date="2014" name="Nat. Commun.">
        <title>Molecular traces of alternative social organization in a termite genome.</title>
        <authorList>
            <person name="Terrapon N."/>
            <person name="Li C."/>
            <person name="Robertson H.M."/>
            <person name="Ji L."/>
            <person name="Meng X."/>
            <person name="Booth W."/>
            <person name="Chen Z."/>
            <person name="Childers C.P."/>
            <person name="Glastad K.M."/>
            <person name="Gokhale K."/>
            <person name="Gowin J."/>
            <person name="Gronenberg W."/>
            <person name="Hermansen R.A."/>
            <person name="Hu H."/>
            <person name="Hunt B.G."/>
            <person name="Huylmans A.K."/>
            <person name="Khalil S.M."/>
            <person name="Mitchell R.D."/>
            <person name="Munoz-Torres M.C."/>
            <person name="Mustard J.A."/>
            <person name="Pan H."/>
            <person name="Reese J.T."/>
            <person name="Scharf M.E."/>
            <person name="Sun F."/>
            <person name="Vogel H."/>
            <person name="Xiao J."/>
            <person name="Yang W."/>
            <person name="Yang Z."/>
            <person name="Yang Z."/>
            <person name="Zhou J."/>
            <person name="Zhu J."/>
            <person name="Brent C.S."/>
            <person name="Elsik C.G."/>
            <person name="Goodisman M.A."/>
            <person name="Liberles D.A."/>
            <person name="Roe R.M."/>
            <person name="Vargo E.L."/>
            <person name="Vilcinskas A."/>
            <person name="Wang J."/>
            <person name="Bornberg-Bauer E."/>
            <person name="Korb J."/>
            <person name="Zhang G."/>
            <person name="Liebig J."/>
        </authorList>
    </citation>
    <scope>NUCLEOTIDE SEQUENCE [LARGE SCALE GENOMIC DNA]</scope>
    <source>
        <tissue evidence="19">Whole organism</tissue>
    </source>
</reference>
<dbReference type="InterPro" id="IPR023352">
    <property type="entry name" value="MAPEG-like_dom_sf"/>
</dbReference>
<evidence type="ECO:0000256" key="8">
    <source>
        <dbReference type="ARBA" id="ARBA00022787"/>
    </source>
</evidence>
<dbReference type="Pfam" id="PF01124">
    <property type="entry name" value="MAPEG"/>
    <property type="match status" value="1"/>
</dbReference>
<dbReference type="eggNOG" id="ENOG502S0BD">
    <property type="taxonomic scope" value="Eukaryota"/>
</dbReference>
<keyword evidence="12" id="KW-0496">Mitochondrion</keyword>
<dbReference type="GO" id="GO:0004364">
    <property type="term" value="F:glutathione transferase activity"/>
    <property type="evidence" value="ECO:0007669"/>
    <property type="project" value="UniProtKB-EC"/>
</dbReference>
<dbReference type="PANTHER" id="PTHR10689:SF6">
    <property type="entry name" value="MICROSOMAL GLUTATHIONE S-TRANSFERASE 1"/>
    <property type="match status" value="1"/>
</dbReference>